<reference evidence="3" key="1">
    <citation type="submission" date="2022-06" db="EMBL/GenBank/DDBJ databases">
        <title>Genome Sequence of Candolleomyces eurysporus.</title>
        <authorList>
            <person name="Buettner E."/>
        </authorList>
    </citation>
    <scope>NUCLEOTIDE SEQUENCE</scope>
    <source>
        <strain evidence="3">VTCC 930004</strain>
    </source>
</reference>
<dbReference type="AlphaFoldDB" id="A0A9W8IVX6"/>
<dbReference type="InterPro" id="IPR011009">
    <property type="entry name" value="Kinase-like_dom_sf"/>
</dbReference>
<name>A0A9W8IVX6_9AGAR</name>
<dbReference type="InterPro" id="IPR008266">
    <property type="entry name" value="Tyr_kinase_AS"/>
</dbReference>
<dbReference type="InterPro" id="IPR000719">
    <property type="entry name" value="Prot_kinase_dom"/>
</dbReference>
<organism evidence="3 4">
    <name type="scientific">Candolleomyces eurysporus</name>
    <dbReference type="NCBI Taxonomy" id="2828524"/>
    <lineage>
        <taxon>Eukaryota</taxon>
        <taxon>Fungi</taxon>
        <taxon>Dikarya</taxon>
        <taxon>Basidiomycota</taxon>
        <taxon>Agaricomycotina</taxon>
        <taxon>Agaricomycetes</taxon>
        <taxon>Agaricomycetidae</taxon>
        <taxon>Agaricales</taxon>
        <taxon>Agaricineae</taxon>
        <taxon>Psathyrellaceae</taxon>
        <taxon>Candolleomyces</taxon>
    </lineage>
</organism>
<keyword evidence="4" id="KW-1185">Reference proteome</keyword>
<sequence>MPSTSSSSTSSSSASSSSTYSNEEREGLLRNLVTQELGPAVSVSNGAWTSSLYVGLASESAIKRFLSHSGEYEHGRWTRLPKALARKSRLRQSLSEMINSIIRYFSPKETHAARMAVDAQVNSIYREPTRSSIIFSSSPDIVIKASGPSFSAPKVASLGFSNIAACVGVSLKEAPTDEFAQVAAMATHAKHIFIQQPNRNFVRSIAVTGRKVRLFHFDRSGTQYSPPFDIYEDPHAFIRLILGLSSLDERTLGLDDTIQWTIGPDGQKVAGTLKTVRPDSTVVFYDLVMDRGPFTRTSLCGRGTTCWVVRTADGEELIVKDYWVAEDRTSEVRLLDEVKGLPGVCQMVAYEDNRAQTKDFVGESITLEDNTLKNRTIRIIMKAYGPSVKRFSSATQILSALRDAIAAHKALLDRNIIHRDISPNNILFGSDEGNRSVLIDLDLALKSLGPLSGTPVDFRTGTRTFQSLMVLRSYNLNPVFVPEYDYLDDIEAFFWVFAYILFTYAPNGDRLPYDDHEKLPEWLRNDGSPCAIFAREWTFLDAPSAADEAQDAMHPGWKATCCDLFLEFREFVHEISYEKQRLLYKGWKELRKPAPDRFASLLEKVDEHYASLLGMFDAALKKAAEAGVDENKSIRPPALRASSDSPTHSSTSEYVEPEYTSADTSATSLHPSTTPTEGSVILPGKPETPAEQNATFLRSSKRRYDEAELDESPVESKRKCPPSRRALRGVLGSVYEYCRGWFE</sequence>
<evidence type="ECO:0000313" key="3">
    <source>
        <dbReference type="EMBL" id="KAJ2922774.1"/>
    </source>
</evidence>
<comment type="caution">
    <text evidence="3">The sequence shown here is derived from an EMBL/GenBank/DDBJ whole genome shotgun (WGS) entry which is preliminary data.</text>
</comment>
<dbReference type="PROSITE" id="PS00109">
    <property type="entry name" value="PROTEIN_KINASE_TYR"/>
    <property type="match status" value="1"/>
</dbReference>
<dbReference type="GO" id="GO:0005524">
    <property type="term" value="F:ATP binding"/>
    <property type="evidence" value="ECO:0007669"/>
    <property type="project" value="InterPro"/>
</dbReference>
<feature type="compositionally biased region" description="Low complexity" evidence="1">
    <location>
        <begin position="1"/>
        <end position="21"/>
    </location>
</feature>
<protein>
    <recommendedName>
        <fullName evidence="2">Protein kinase domain-containing protein</fullName>
    </recommendedName>
</protein>
<dbReference type="EMBL" id="JANBPK010001476">
    <property type="protein sequence ID" value="KAJ2922774.1"/>
    <property type="molecule type" value="Genomic_DNA"/>
</dbReference>
<feature type="compositionally biased region" description="Low complexity" evidence="1">
    <location>
        <begin position="642"/>
        <end position="652"/>
    </location>
</feature>
<feature type="non-terminal residue" evidence="3">
    <location>
        <position position="1"/>
    </location>
</feature>
<accession>A0A9W8IVX6</accession>
<dbReference type="Pfam" id="PF17667">
    <property type="entry name" value="Pkinase_fungal"/>
    <property type="match status" value="1"/>
</dbReference>
<dbReference type="GO" id="GO:0004672">
    <property type="term" value="F:protein kinase activity"/>
    <property type="evidence" value="ECO:0007669"/>
    <property type="project" value="InterPro"/>
</dbReference>
<dbReference type="PANTHER" id="PTHR38248:SF2">
    <property type="entry name" value="FUNK1 11"/>
    <property type="match status" value="1"/>
</dbReference>
<proteinExistence type="predicted"/>
<dbReference type="Proteomes" id="UP001140091">
    <property type="component" value="Unassembled WGS sequence"/>
</dbReference>
<evidence type="ECO:0000256" key="1">
    <source>
        <dbReference type="SAM" id="MobiDB-lite"/>
    </source>
</evidence>
<dbReference type="SUPFAM" id="SSF56112">
    <property type="entry name" value="Protein kinase-like (PK-like)"/>
    <property type="match status" value="1"/>
</dbReference>
<feature type="compositionally biased region" description="Polar residues" evidence="1">
    <location>
        <begin position="661"/>
        <end position="677"/>
    </location>
</feature>
<dbReference type="PROSITE" id="PS50011">
    <property type="entry name" value="PROTEIN_KINASE_DOM"/>
    <property type="match status" value="1"/>
</dbReference>
<evidence type="ECO:0000259" key="2">
    <source>
        <dbReference type="PROSITE" id="PS50011"/>
    </source>
</evidence>
<dbReference type="SMART" id="SM00220">
    <property type="entry name" value="S_TKc"/>
    <property type="match status" value="1"/>
</dbReference>
<dbReference type="OrthoDB" id="5584477at2759"/>
<dbReference type="InterPro" id="IPR040976">
    <property type="entry name" value="Pkinase_fungal"/>
</dbReference>
<feature type="region of interest" description="Disordered" evidence="1">
    <location>
        <begin position="627"/>
        <end position="721"/>
    </location>
</feature>
<gene>
    <name evidence="3" type="ORF">H1R20_g14319</name>
</gene>
<feature type="region of interest" description="Disordered" evidence="1">
    <location>
        <begin position="1"/>
        <end position="22"/>
    </location>
</feature>
<dbReference type="Gene3D" id="1.10.510.10">
    <property type="entry name" value="Transferase(Phosphotransferase) domain 1"/>
    <property type="match status" value="1"/>
</dbReference>
<dbReference type="PANTHER" id="PTHR38248">
    <property type="entry name" value="FUNK1 6"/>
    <property type="match status" value="1"/>
</dbReference>
<feature type="domain" description="Protein kinase" evidence="2">
    <location>
        <begin position="294"/>
        <end position="651"/>
    </location>
</feature>
<evidence type="ECO:0000313" key="4">
    <source>
        <dbReference type="Proteomes" id="UP001140091"/>
    </source>
</evidence>